<keyword evidence="3" id="KW-1185">Reference proteome</keyword>
<dbReference type="PANTHER" id="PTHR35722">
    <property type="entry name" value="MAL D 1-ASSOCIATED PROTEIN"/>
    <property type="match status" value="1"/>
</dbReference>
<feature type="region of interest" description="Disordered" evidence="1">
    <location>
        <begin position="139"/>
        <end position="178"/>
    </location>
</feature>
<organism evidence="2 3">
    <name type="scientific">Chloropicon primus</name>
    <dbReference type="NCBI Taxonomy" id="1764295"/>
    <lineage>
        <taxon>Eukaryota</taxon>
        <taxon>Viridiplantae</taxon>
        <taxon>Chlorophyta</taxon>
        <taxon>Chloropicophyceae</taxon>
        <taxon>Chloropicales</taxon>
        <taxon>Chloropicaceae</taxon>
        <taxon>Chloropicon</taxon>
    </lineage>
</organism>
<proteinExistence type="predicted"/>
<dbReference type="PANTHER" id="PTHR35722:SF1">
    <property type="entry name" value="MAL D 1-ASSOCIATED PROTEIN"/>
    <property type="match status" value="1"/>
</dbReference>
<reference evidence="2 3" key="1">
    <citation type="submission" date="2018-07" db="EMBL/GenBank/DDBJ databases">
        <title>The complete nuclear genome of the prasinophyte Chloropicon primus (CCMP1205).</title>
        <authorList>
            <person name="Pombert J.-F."/>
            <person name="Otis C."/>
            <person name="Turmel M."/>
            <person name="Lemieux C."/>
        </authorList>
    </citation>
    <scope>NUCLEOTIDE SEQUENCE [LARGE SCALE GENOMIC DNA]</scope>
    <source>
        <strain evidence="2 3">CCMP1205</strain>
    </source>
</reference>
<sequence length="178" mass="19957">MWDPVPSSSCGGESETPEGSEGCSLSRFESRKCRIEEGPEGKPVQKCEVIRRLLKQCPGKPVEEIESTREETTSSLGPDSKALGDFQDQANVFGMGALHSLMEDFAGIFNSEYQASFPDDDTEDLKRSFDTFPFPPPSWFFDGAREGERASEDWARRRRPKHSAKPFPHGMEGEFREA</sequence>
<feature type="compositionally biased region" description="Low complexity" evidence="1">
    <location>
        <begin position="1"/>
        <end position="24"/>
    </location>
</feature>
<dbReference type="Proteomes" id="UP000316726">
    <property type="component" value="Chromosome 1"/>
</dbReference>
<feature type="region of interest" description="Disordered" evidence="1">
    <location>
        <begin position="60"/>
        <end position="83"/>
    </location>
</feature>
<dbReference type="InterPro" id="IPR053346">
    <property type="entry name" value="Fra_a_1-associated"/>
</dbReference>
<accession>A0A5B8MEQ9</accession>
<evidence type="ECO:0000256" key="1">
    <source>
        <dbReference type="SAM" id="MobiDB-lite"/>
    </source>
</evidence>
<feature type="compositionally biased region" description="Basic and acidic residues" evidence="1">
    <location>
        <begin position="143"/>
        <end position="155"/>
    </location>
</feature>
<feature type="region of interest" description="Disordered" evidence="1">
    <location>
        <begin position="1"/>
        <end position="26"/>
    </location>
</feature>
<dbReference type="AlphaFoldDB" id="A0A5B8MEQ9"/>
<evidence type="ECO:0000313" key="2">
    <source>
        <dbReference type="EMBL" id="QDZ17802.1"/>
    </source>
</evidence>
<protein>
    <submittedName>
        <fullName evidence="2">Uncharacterized protein</fullName>
    </submittedName>
</protein>
<name>A0A5B8MEQ9_9CHLO</name>
<gene>
    <name evidence="2" type="ORF">A3770_01p03200</name>
</gene>
<evidence type="ECO:0000313" key="3">
    <source>
        <dbReference type="Proteomes" id="UP000316726"/>
    </source>
</evidence>
<feature type="compositionally biased region" description="Basic and acidic residues" evidence="1">
    <location>
        <begin position="61"/>
        <end position="72"/>
    </location>
</feature>
<dbReference type="EMBL" id="CP031034">
    <property type="protein sequence ID" value="QDZ17802.1"/>
    <property type="molecule type" value="Genomic_DNA"/>
</dbReference>